<keyword evidence="6" id="KW-0067">ATP-binding</keyword>
<feature type="transmembrane region" description="Helical" evidence="9">
    <location>
        <begin position="1323"/>
        <end position="1340"/>
    </location>
</feature>
<evidence type="ECO:0000256" key="5">
    <source>
        <dbReference type="ARBA" id="ARBA00022741"/>
    </source>
</evidence>
<evidence type="ECO:0000256" key="7">
    <source>
        <dbReference type="ARBA" id="ARBA00022989"/>
    </source>
</evidence>
<dbReference type="InterPro" id="IPR034003">
    <property type="entry name" value="ABCG_PDR_2"/>
</dbReference>
<feature type="transmembrane region" description="Helical" evidence="9">
    <location>
        <begin position="493"/>
        <end position="513"/>
    </location>
</feature>
<dbReference type="InterPro" id="IPR027417">
    <property type="entry name" value="P-loop_NTPase"/>
</dbReference>
<dbReference type="InterPro" id="IPR003439">
    <property type="entry name" value="ABC_transporter-like_ATP-bd"/>
</dbReference>
<feature type="transmembrane region" description="Helical" evidence="9">
    <location>
        <begin position="459"/>
        <end position="481"/>
    </location>
</feature>
<dbReference type="SUPFAM" id="SSF52540">
    <property type="entry name" value="P-loop containing nucleoside triphosphate hydrolases"/>
    <property type="match status" value="2"/>
</dbReference>
<evidence type="ECO:0000259" key="10">
    <source>
        <dbReference type="PROSITE" id="PS50893"/>
    </source>
</evidence>
<evidence type="ECO:0000256" key="2">
    <source>
        <dbReference type="ARBA" id="ARBA00006012"/>
    </source>
</evidence>
<feature type="transmembrane region" description="Helical" evidence="9">
    <location>
        <begin position="568"/>
        <end position="590"/>
    </location>
</feature>
<evidence type="ECO:0000256" key="6">
    <source>
        <dbReference type="ARBA" id="ARBA00022840"/>
    </source>
</evidence>
<dbReference type="CDD" id="cd03232">
    <property type="entry name" value="ABCG_PDR_domain2"/>
    <property type="match status" value="1"/>
</dbReference>
<keyword evidence="5" id="KW-0547">Nucleotide-binding</keyword>
<dbReference type="CDD" id="cd03233">
    <property type="entry name" value="ABCG_PDR_domain1"/>
    <property type="match status" value="1"/>
</dbReference>
<dbReference type="InterPro" id="IPR043926">
    <property type="entry name" value="ABCG_dom"/>
</dbReference>
<reference evidence="11" key="1">
    <citation type="submission" date="2015-01" db="EMBL/GenBank/DDBJ databases">
        <authorList>
            <person name="Durling Mikael"/>
        </authorList>
    </citation>
    <scope>NUCLEOTIDE SEQUENCE</scope>
</reference>
<dbReference type="InterPro" id="IPR003593">
    <property type="entry name" value="AAA+_ATPase"/>
</dbReference>
<dbReference type="PROSITE" id="PS50893">
    <property type="entry name" value="ABC_TRANSPORTER_2"/>
    <property type="match status" value="2"/>
</dbReference>
<dbReference type="InterPro" id="IPR034001">
    <property type="entry name" value="ABCG_PDR_1"/>
</dbReference>
<keyword evidence="7 9" id="KW-1133">Transmembrane helix</keyword>
<keyword evidence="3" id="KW-0813">Transport</keyword>
<comment type="subcellular location">
    <subcellularLocation>
        <location evidence="1">Membrane</location>
        <topology evidence="1">Multi-pass membrane protein</topology>
    </subcellularLocation>
</comment>
<dbReference type="EMBL" id="CDPU01000047">
    <property type="protein sequence ID" value="CEO54972.1"/>
    <property type="molecule type" value="Genomic_DNA"/>
</dbReference>
<dbReference type="InterPro" id="IPR010929">
    <property type="entry name" value="PDR_CDR_ABC"/>
</dbReference>
<evidence type="ECO:0000313" key="11">
    <source>
        <dbReference type="EMBL" id="CEO54972.1"/>
    </source>
</evidence>
<evidence type="ECO:0000256" key="4">
    <source>
        <dbReference type="ARBA" id="ARBA00022692"/>
    </source>
</evidence>
<feature type="transmembrane region" description="Helical" evidence="9">
    <location>
        <begin position="423"/>
        <end position="447"/>
    </location>
</feature>
<feature type="transmembrane region" description="Helical" evidence="9">
    <location>
        <begin position="1412"/>
        <end position="1433"/>
    </location>
</feature>
<dbReference type="FunFam" id="3.40.50.300:FF:000054">
    <property type="entry name" value="ABC multidrug transporter atrF"/>
    <property type="match status" value="1"/>
</dbReference>
<dbReference type="GO" id="GO:0016020">
    <property type="term" value="C:membrane"/>
    <property type="evidence" value="ECO:0007669"/>
    <property type="project" value="UniProtKB-SubCell"/>
</dbReference>
<feature type="domain" description="ABC transporter" evidence="10">
    <location>
        <begin position="778"/>
        <end position="1036"/>
    </location>
</feature>
<dbReference type="GO" id="GO:0140359">
    <property type="term" value="F:ABC-type transporter activity"/>
    <property type="evidence" value="ECO:0007669"/>
    <property type="project" value="InterPro"/>
</dbReference>
<evidence type="ECO:0000256" key="8">
    <source>
        <dbReference type="ARBA" id="ARBA00023136"/>
    </source>
</evidence>
<dbReference type="SMART" id="SM00382">
    <property type="entry name" value="AAA"/>
    <property type="match status" value="2"/>
</dbReference>
<protein>
    <recommendedName>
        <fullName evidence="10">ABC transporter domain-containing protein</fullName>
    </recommendedName>
</protein>
<keyword evidence="8 9" id="KW-0472">Membrane</keyword>
<gene>
    <name evidence="11" type="ORF">BN869_000011030_1</name>
</gene>
<dbReference type="PANTHER" id="PTHR19241">
    <property type="entry name" value="ATP-BINDING CASSETTE TRANSPORTER"/>
    <property type="match status" value="1"/>
</dbReference>
<evidence type="ECO:0000256" key="9">
    <source>
        <dbReference type="SAM" id="Phobius"/>
    </source>
</evidence>
<feature type="transmembrane region" description="Helical" evidence="9">
    <location>
        <begin position="1285"/>
        <end position="1303"/>
    </location>
</feature>
<dbReference type="Pfam" id="PF00005">
    <property type="entry name" value="ABC_tran"/>
    <property type="match status" value="2"/>
</dbReference>
<feature type="domain" description="ABC transporter" evidence="10">
    <location>
        <begin position="64"/>
        <end position="316"/>
    </location>
</feature>
<dbReference type="Pfam" id="PF19055">
    <property type="entry name" value="ABC2_membrane_7"/>
    <property type="match status" value="1"/>
</dbReference>
<accession>A0A0B7KHQ4</accession>
<feature type="transmembrane region" description="Helical" evidence="9">
    <location>
        <begin position="1207"/>
        <end position="1235"/>
    </location>
</feature>
<feature type="transmembrane region" description="Helical" evidence="9">
    <location>
        <begin position="1255"/>
        <end position="1278"/>
    </location>
</feature>
<dbReference type="GO" id="GO:0005524">
    <property type="term" value="F:ATP binding"/>
    <property type="evidence" value="ECO:0007669"/>
    <property type="project" value="UniProtKB-KW"/>
</dbReference>
<dbReference type="Pfam" id="PF01061">
    <property type="entry name" value="ABC2_membrane"/>
    <property type="match status" value="2"/>
</dbReference>
<sequence length="1456" mass="163552">MLRANMSDAHEKPLVEGMPSAFDGWVQETKQHPSNQAGLAYWDLDCHGFVSSTKYQHNFASYALAIPRLVWSFFSHDPGRKVQILKDFEGLVRPGEMLLALGRPGSGCSTLLKALAGETHGFHLEDENKLNFGGFQYRQMGKDLKDERIYLAELDVHFPELTVGETLTFAASTRISRATSKASSNPRKTAERVASLFNLDEAFETQIGDAMIRGVSGGEKRRTSLAEAFISNARFQFWDNSTRGLDSSTALGFIKLLRRSTDALQLTLAMSVYQASEAMYKNFDKVLLLYEGRQIYFGPVDEAIRYFTELGFEKHDRATTADFLTSLTNPAERIIEHGHELTAPRTPDEFAIAWKKSQNSQNLRSEIEEFNKAHPLQHNTTHHTINKQNGSPSSIISSHYALPITQQIAVCISRGFLRLKNNYVPAVSAVVAGAITAIIIGSVYFNLDDSTGDMERKAIMMFMAVMQTASAPAFDISLLWAQRPIVEKHDRYVFYYPVAEMFASIICILPQKVLESFLFHIPVYFMSNLRREASAFFTYWLFMFTTLMAMSMLFRVVGSITKRIEQTLAPVSTLTLLSIVYTGFAVPSTYMVPWMGWLRWINPAYYAYESIMINEFDNREFHCSTILPSGPQYGQLQMQDKICSSVGAVAGSSVVQGTTYLALKFGYVRSHLWRNLGILLAMLVLLTVVHLMASQLIKAQRSKGEILLFRKQHASKHWLAGGRGGDRESKVPNIFTQEAGDQTNISGENYDQDPIAGTPTSFVHDASAETVLRQTAVFHWNSLNYTIKTRDGHRQILKDINGWVKPGTLTVLMGVTGASKTSLLDVLADRARSGVVSGHVYIDGNQRDASFGRRIGYAQQEDLHLPTTTVREALEFSALLRQPQTKVPLKDKIVYVDTVLKMLDMESWADAVVGVPGEGLNIEQRRRLTIAVELVAKPELLLFLGQVDQFRVTNFEWALDEPTSVLDSQTAWSICMLLRKLADNGQAILCTLHQPSSQLFEIFDRILLLGKGGEQLYFGDIGPSGSKVIEYFEKAGNLKCPDDANPAEWVIEITREQTTTITTPTEDGVRSHWAQVWDSSEHKQEVLERLEHLKHNLGGDSTFTDSRGGEYAAPLVRQFYLVLKRNFQEYWRDPISLYSKLGLCLGISLSNGLSFTNTTLDMQGLTNLTFASLLVVLLFAMLDQQVIKRFISERDMFEARERRNRSYSWIIFVSSNIVVELFWQTIASVLFFITWYYPTGMNGDADFSTSERAGLVFMLIWFFCLFISTLSHAVAIAIPLAETAVQIAALLYWFMIMFCGILIFPNDLPDFWVFVHRASPFTYLINGLLAAGLGNVEILCSPVQQLCFSLPSTVVEAGKTCGEYLASYVQMAGGTVINKDEAMGQCFYCPVASTNDFFKGVGIDLHKRWRNVGYLAVYIMFNITLTFGLYWLARVQGGENPLEILVLNSKSSYSNL</sequence>
<feature type="transmembrane region" description="Helical" evidence="9">
    <location>
        <begin position="533"/>
        <end position="556"/>
    </location>
</feature>
<keyword evidence="4 9" id="KW-0812">Transmembrane</keyword>
<proteinExistence type="inferred from homology"/>
<comment type="similarity">
    <text evidence="2">Belongs to the ABC transporter superfamily. ABCG family. PDR (TC 3.A.1.205) subfamily.</text>
</comment>
<evidence type="ECO:0000256" key="1">
    <source>
        <dbReference type="ARBA" id="ARBA00004141"/>
    </source>
</evidence>
<dbReference type="InterPro" id="IPR013525">
    <property type="entry name" value="ABC2_TM"/>
</dbReference>
<feature type="transmembrane region" description="Helical" evidence="9">
    <location>
        <begin position="1168"/>
        <end position="1187"/>
    </location>
</feature>
<evidence type="ECO:0000256" key="3">
    <source>
        <dbReference type="ARBA" id="ARBA00022448"/>
    </source>
</evidence>
<dbReference type="Pfam" id="PF06422">
    <property type="entry name" value="PDR_CDR"/>
    <property type="match status" value="1"/>
</dbReference>
<dbReference type="GO" id="GO:0016887">
    <property type="term" value="F:ATP hydrolysis activity"/>
    <property type="evidence" value="ECO:0007669"/>
    <property type="project" value="InterPro"/>
</dbReference>
<name>A0A0B7KHQ4_BIOOC</name>
<dbReference type="Gene3D" id="3.40.50.300">
    <property type="entry name" value="P-loop containing nucleotide triphosphate hydrolases"/>
    <property type="match status" value="2"/>
</dbReference>
<organism evidence="11">
    <name type="scientific">Bionectria ochroleuca</name>
    <name type="common">Gliocladium roseum</name>
    <dbReference type="NCBI Taxonomy" id="29856"/>
    <lineage>
        <taxon>Eukaryota</taxon>
        <taxon>Fungi</taxon>
        <taxon>Dikarya</taxon>
        <taxon>Ascomycota</taxon>
        <taxon>Pezizomycotina</taxon>
        <taxon>Sordariomycetes</taxon>
        <taxon>Hypocreomycetidae</taxon>
        <taxon>Hypocreales</taxon>
        <taxon>Bionectriaceae</taxon>
        <taxon>Clonostachys</taxon>
    </lineage>
</organism>
<feature type="transmembrane region" description="Helical" evidence="9">
    <location>
        <begin position="672"/>
        <end position="693"/>
    </location>
</feature>